<dbReference type="Pfam" id="PF13508">
    <property type="entry name" value="Acetyltransf_7"/>
    <property type="match status" value="1"/>
</dbReference>
<gene>
    <name evidence="2" type="ORF">O0S08_28505</name>
</gene>
<dbReference type="PANTHER" id="PTHR42791:SF1">
    <property type="entry name" value="N-ACETYLTRANSFERASE DOMAIN-CONTAINING PROTEIN"/>
    <property type="match status" value="1"/>
</dbReference>
<dbReference type="InterPro" id="IPR016181">
    <property type="entry name" value="Acyl_CoA_acyltransferase"/>
</dbReference>
<sequence length="203" mass="21852">MTQPRVEAFAGAAAELRGPLGRAFCDNPGMIATLGEDRAKRLARATRLMGGLAGMAQLSGTVEAIRVDGTIAAVSLSYGPDQKPRGRAQLPMILAGLSTGPRSLVRLLRLDEFLRTHHPHAPHFFLAVLGVEPALQGRQLGSALLGALSARADAAGLPCYLETDREPAKRLYMRHGYQVVGEHDLTNLGGVRFWRMERPPARG</sequence>
<proteinExistence type="predicted"/>
<dbReference type="SUPFAM" id="SSF55729">
    <property type="entry name" value="Acyl-CoA N-acyltransferases (Nat)"/>
    <property type="match status" value="1"/>
</dbReference>
<dbReference type="EMBL" id="CP114040">
    <property type="protein sequence ID" value="WAS90154.1"/>
    <property type="molecule type" value="Genomic_DNA"/>
</dbReference>
<dbReference type="GO" id="GO:0016746">
    <property type="term" value="F:acyltransferase activity"/>
    <property type="evidence" value="ECO:0007669"/>
    <property type="project" value="UniProtKB-KW"/>
</dbReference>
<dbReference type="PROSITE" id="PS51186">
    <property type="entry name" value="GNAT"/>
    <property type="match status" value="1"/>
</dbReference>
<evidence type="ECO:0000313" key="3">
    <source>
        <dbReference type="Proteomes" id="UP001164459"/>
    </source>
</evidence>
<dbReference type="InterPro" id="IPR052523">
    <property type="entry name" value="Trichothecene_AcTrans"/>
</dbReference>
<keyword evidence="2" id="KW-0012">Acyltransferase</keyword>
<keyword evidence="3" id="KW-1185">Reference proteome</keyword>
<evidence type="ECO:0000259" key="1">
    <source>
        <dbReference type="PROSITE" id="PS51186"/>
    </source>
</evidence>
<dbReference type="RefSeq" id="WP_269032485.1">
    <property type="nucleotide sequence ID" value="NZ_CP114040.1"/>
</dbReference>
<dbReference type="Proteomes" id="UP001164459">
    <property type="component" value="Chromosome"/>
</dbReference>
<dbReference type="PANTHER" id="PTHR42791">
    <property type="entry name" value="GNAT FAMILY ACETYLTRANSFERASE"/>
    <property type="match status" value="1"/>
</dbReference>
<feature type="domain" description="N-acetyltransferase" evidence="1">
    <location>
        <begin position="118"/>
        <end position="201"/>
    </location>
</feature>
<keyword evidence="2" id="KW-0808">Transferase</keyword>
<organism evidence="2 3">
    <name type="scientific">Nannocystis punicea</name>
    <dbReference type="NCBI Taxonomy" id="2995304"/>
    <lineage>
        <taxon>Bacteria</taxon>
        <taxon>Pseudomonadati</taxon>
        <taxon>Myxococcota</taxon>
        <taxon>Polyangia</taxon>
        <taxon>Nannocystales</taxon>
        <taxon>Nannocystaceae</taxon>
        <taxon>Nannocystis</taxon>
    </lineage>
</organism>
<dbReference type="EC" id="2.3.1.-" evidence="2"/>
<protein>
    <submittedName>
        <fullName evidence="2">GNAT family N-acetyltransferase</fullName>
        <ecNumber evidence="2">2.3.1.-</ecNumber>
    </submittedName>
</protein>
<evidence type="ECO:0000313" key="2">
    <source>
        <dbReference type="EMBL" id="WAS90154.1"/>
    </source>
</evidence>
<name>A0ABY7GTB2_9BACT</name>
<reference evidence="2" key="1">
    <citation type="submission" date="2022-11" db="EMBL/GenBank/DDBJ databases">
        <title>Minimal conservation of predation-associated metabolite biosynthetic gene clusters underscores biosynthetic potential of Myxococcota including descriptions for ten novel species: Archangium lansinium sp. nov., Myxococcus landrumus sp. nov., Nannocystis bai.</title>
        <authorList>
            <person name="Ahearne A."/>
            <person name="Stevens C."/>
            <person name="Dowd S."/>
        </authorList>
    </citation>
    <scope>NUCLEOTIDE SEQUENCE</scope>
    <source>
        <strain evidence="2">Fl3</strain>
    </source>
</reference>
<dbReference type="Gene3D" id="3.40.630.30">
    <property type="match status" value="1"/>
</dbReference>
<dbReference type="InterPro" id="IPR000182">
    <property type="entry name" value="GNAT_dom"/>
</dbReference>
<accession>A0ABY7GTB2</accession>